<sequence>MDAPAAMAYAVDPVGDEIIKPSPCTVSFTYKSKLDKKGLQPRPTTTSFRHRRSVVAESCGSLQGDDSLLRDKQPLVSFSFWNISEDFSSLHFSRLRNNNGTPPLITQLILLLLKNNKSSKKIDI</sequence>
<dbReference type="AlphaFoldDB" id="A0A3M7Q6C8"/>
<protein>
    <submittedName>
        <fullName evidence="1">Uncharacterized protein</fullName>
    </submittedName>
</protein>
<keyword evidence="2" id="KW-1185">Reference proteome</keyword>
<organism evidence="1 2">
    <name type="scientific">Brachionus plicatilis</name>
    <name type="common">Marine rotifer</name>
    <name type="synonym">Brachionus muelleri</name>
    <dbReference type="NCBI Taxonomy" id="10195"/>
    <lineage>
        <taxon>Eukaryota</taxon>
        <taxon>Metazoa</taxon>
        <taxon>Spiralia</taxon>
        <taxon>Gnathifera</taxon>
        <taxon>Rotifera</taxon>
        <taxon>Eurotatoria</taxon>
        <taxon>Monogononta</taxon>
        <taxon>Pseudotrocha</taxon>
        <taxon>Ploima</taxon>
        <taxon>Brachionidae</taxon>
        <taxon>Brachionus</taxon>
    </lineage>
</organism>
<dbReference type="EMBL" id="REGN01007279">
    <property type="protein sequence ID" value="RNA06809.1"/>
    <property type="molecule type" value="Genomic_DNA"/>
</dbReference>
<proteinExistence type="predicted"/>
<dbReference type="Proteomes" id="UP000276133">
    <property type="component" value="Unassembled WGS sequence"/>
</dbReference>
<comment type="caution">
    <text evidence="1">The sequence shown here is derived from an EMBL/GenBank/DDBJ whole genome shotgun (WGS) entry which is preliminary data.</text>
</comment>
<name>A0A3M7Q6C8_BRAPC</name>
<reference evidence="1 2" key="1">
    <citation type="journal article" date="2018" name="Sci. Rep.">
        <title>Genomic signatures of local adaptation to the degree of environmental predictability in rotifers.</title>
        <authorList>
            <person name="Franch-Gras L."/>
            <person name="Hahn C."/>
            <person name="Garcia-Roger E.M."/>
            <person name="Carmona M.J."/>
            <person name="Serra M."/>
            <person name="Gomez A."/>
        </authorList>
    </citation>
    <scope>NUCLEOTIDE SEQUENCE [LARGE SCALE GENOMIC DNA]</scope>
    <source>
        <strain evidence="1">HYR1</strain>
    </source>
</reference>
<gene>
    <name evidence="1" type="ORF">BpHYR1_012182</name>
</gene>
<evidence type="ECO:0000313" key="1">
    <source>
        <dbReference type="EMBL" id="RNA06809.1"/>
    </source>
</evidence>
<evidence type="ECO:0000313" key="2">
    <source>
        <dbReference type="Proteomes" id="UP000276133"/>
    </source>
</evidence>
<accession>A0A3M7Q6C8</accession>